<reference evidence="1 2" key="1">
    <citation type="submission" date="2019-03" db="EMBL/GenBank/DDBJ databases">
        <title>Genomic Encyclopedia of Type Strains, Phase IV (KMG-IV): sequencing the most valuable type-strain genomes for metagenomic binning, comparative biology and taxonomic classification.</title>
        <authorList>
            <person name="Goeker M."/>
        </authorList>
    </citation>
    <scope>NUCLEOTIDE SEQUENCE [LARGE SCALE GENOMIC DNA]</scope>
    <source>
        <strain evidence="1 2">DSM 100309</strain>
    </source>
</reference>
<comment type="caution">
    <text evidence="1">The sequence shown here is derived from an EMBL/GenBank/DDBJ whole genome shotgun (WGS) entry which is preliminary data.</text>
</comment>
<accession>A0A4R3Y9W0</accession>
<name>A0A4R3Y9W0_9PROT</name>
<evidence type="ECO:0000313" key="1">
    <source>
        <dbReference type="EMBL" id="TCV87444.1"/>
    </source>
</evidence>
<evidence type="ECO:0000313" key="2">
    <source>
        <dbReference type="Proteomes" id="UP000295367"/>
    </source>
</evidence>
<dbReference type="EMBL" id="SMCO01000005">
    <property type="protein sequence ID" value="TCV87444.1"/>
    <property type="molecule type" value="Genomic_DNA"/>
</dbReference>
<dbReference type="AlphaFoldDB" id="A0A4R3Y9W0"/>
<organism evidence="1 2">
    <name type="scientific">Sulfurirhabdus autotrophica</name>
    <dbReference type="NCBI Taxonomy" id="1706046"/>
    <lineage>
        <taxon>Bacteria</taxon>
        <taxon>Pseudomonadati</taxon>
        <taxon>Pseudomonadota</taxon>
        <taxon>Betaproteobacteria</taxon>
        <taxon>Nitrosomonadales</taxon>
        <taxon>Sulfuricellaceae</taxon>
        <taxon>Sulfurirhabdus</taxon>
    </lineage>
</organism>
<proteinExistence type="predicted"/>
<sequence>MARNVIMWIVSDRINRERLLDCKKMVENSTIFFACHLIVSWVLNQVKSKLNQDALRGARVKFGRFAVAVCYTGLPLHKCAG</sequence>
<gene>
    <name evidence="1" type="ORF">EDC63_105113</name>
</gene>
<protein>
    <submittedName>
        <fullName evidence="1">Uncharacterized protein</fullName>
    </submittedName>
</protein>
<keyword evidence="2" id="KW-1185">Reference proteome</keyword>
<dbReference type="Proteomes" id="UP000295367">
    <property type="component" value="Unassembled WGS sequence"/>
</dbReference>